<proteinExistence type="predicted"/>
<organism evidence="1">
    <name type="scientific">Bacteroides ovatus</name>
    <dbReference type="NCBI Taxonomy" id="28116"/>
    <lineage>
        <taxon>Bacteria</taxon>
        <taxon>Pseudomonadati</taxon>
        <taxon>Bacteroidota</taxon>
        <taxon>Bacteroidia</taxon>
        <taxon>Bacteroidales</taxon>
        <taxon>Bacteroidaceae</taxon>
        <taxon>Bacteroides</taxon>
    </lineage>
</organism>
<name>A0A642BZ01_BACOV</name>
<gene>
    <name evidence="1" type="ORF">F3B52_28115</name>
</gene>
<protein>
    <submittedName>
        <fullName evidence="1">Uncharacterized protein</fullName>
    </submittedName>
</protein>
<reference evidence="1" key="1">
    <citation type="journal article" date="2019" name="Nat. Med.">
        <title>A library of human gut bacterial isolates paired with longitudinal multiomics data enables mechanistic microbiome research.</title>
        <authorList>
            <person name="Poyet M."/>
            <person name="Groussin M."/>
            <person name="Gibbons S.M."/>
            <person name="Avila-Pacheco J."/>
            <person name="Jiang X."/>
            <person name="Kearney S.M."/>
            <person name="Perrotta A.R."/>
            <person name="Berdy B."/>
            <person name="Zhao S."/>
            <person name="Lieberman T.D."/>
            <person name="Swanson P.K."/>
            <person name="Smith M."/>
            <person name="Roesemann S."/>
            <person name="Alexander J.E."/>
            <person name="Rich S.A."/>
            <person name="Livny J."/>
            <person name="Vlamakis H."/>
            <person name="Clish C."/>
            <person name="Bullock K."/>
            <person name="Deik A."/>
            <person name="Scott J."/>
            <person name="Pierce K.A."/>
            <person name="Xavier R.J."/>
            <person name="Alm E.J."/>
        </authorList>
    </citation>
    <scope>NUCLEOTIDE SEQUENCE</scope>
    <source>
        <strain evidence="1">BIOML-A16</strain>
    </source>
</reference>
<dbReference type="AlphaFoldDB" id="A0A642BZ01"/>
<evidence type="ECO:0000313" key="1">
    <source>
        <dbReference type="EMBL" id="KAA4630184.1"/>
    </source>
</evidence>
<dbReference type="EMBL" id="VWFQ01000238">
    <property type="protein sequence ID" value="KAA4630184.1"/>
    <property type="molecule type" value="Genomic_DNA"/>
</dbReference>
<accession>A0A642BZ01</accession>
<comment type="caution">
    <text evidence="1">The sequence shown here is derived from an EMBL/GenBank/DDBJ whole genome shotgun (WGS) entry which is preliminary data.</text>
</comment>
<sequence>MRSDTLFRIDCKSIKCGKGLLLSQVKCIFALKESFFDRGKRKQNFVIRSFLNRYLLLI</sequence>